<accession>X1GP89</accession>
<dbReference type="Pfam" id="PF06574">
    <property type="entry name" value="FAD_syn"/>
    <property type="match status" value="1"/>
</dbReference>
<evidence type="ECO:0000256" key="2">
    <source>
        <dbReference type="ARBA" id="ARBA00010214"/>
    </source>
</evidence>
<evidence type="ECO:0000256" key="7">
    <source>
        <dbReference type="ARBA" id="ARBA00022695"/>
    </source>
</evidence>
<keyword evidence="8" id="KW-0547">Nucleotide-binding</keyword>
<dbReference type="CDD" id="cd02064">
    <property type="entry name" value="FAD_synthetase_N"/>
    <property type="match status" value="1"/>
</dbReference>
<reference evidence="12" key="1">
    <citation type="journal article" date="2014" name="Front. Microbiol.">
        <title>High frequency of phylogenetically diverse reductive dehalogenase-homologous genes in deep subseafloor sedimentary metagenomes.</title>
        <authorList>
            <person name="Kawai M."/>
            <person name="Futagami T."/>
            <person name="Toyoda A."/>
            <person name="Takaki Y."/>
            <person name="Nishi S."/>
            <person name="Hori S."/>
            <person name="Arai W."/>
            <person name="Tsubouchi T."/>
            <person name="Morono Y."/>
            <person name="Uchiyama I."/>
            <person name="Ito T."/>
            <person name="Fujiyama A."/>
            <person name="Inagaki F."/>
            <person name="Takami H."/>
        </authorList>
    </citation>
    <scope>NUCLEOTIDE SEQUENCE</scope>
    <source>
        <strain evidence="12">Expedition CK06-06</strain>
    </source>
</reference>
<keyword evidence="7" id="KW-0548">Nucleotidyltransferase</keyword>
<evidence type="ECO:0000256" key="6">
    <source>
        <dbReference type="ARBA" id="ARBA00022679"/>
    </source>
</evidence>
<dbReference type="GO" id="GO:0009231">
    <property type="term" value="P:riboflavin biosynthetic process"/>
    <property type="evidence" value="ECO:0007669"/>
    <property type="project" value="InterPro"/>
</dbReference>
<name>X1GP89_9ZZZZ</name>
<comment type="caution">
    <text evidence="12">The sequence shown here is derived from an EMBL/GenBank/DDBJ whole genome shotgun (WGS) entry which is preliminary data.</text>
</comment>
<dbReference type="GO" id="GO:0006747">
    <property type="term" value="P:FAD biosynthetic process"/>
    <property type="evidence" value="ECO:0007669"/>
    <property type="project" value="UniProtKB-UniPathway"/>
</dbReference>
<comment type="similarity">
    <text evidence="2">Belongs to the RibF family.</text>
</comment>
<keyword evidence="5" id="KW-0288">FMN</keyword>
<dbReference type="InterPro" id="IPR004821">
    <property type="entry name" value="Cyt_trans-like"/>
</dbReference>
<sequence>MGKTEMEIVETTSGLEKIEKGCVLTIGNFDGVHLGHQEILIAARQIAVERRAQLVVMTFEPHPLVVLHPQKRPGILTSLALKKHLLAEFGVDCLFVLESTVELLSLSPEDFVEQFIVKNIQPGVVVEGESFNFGCGRGGGVRTLQELGTEKGFEVSVVGAKEVKLSTGQTVKISSTVIRDMLESGRAADAAVALG</sequence>
<evidence type="ECO:0000259" key="11">
    <source>
        <dbReference type="Pfam" id="PF06574"/>
    </source>
</evidence>
<dbReference type="GO" id="GO:0003919">
    <property type="term" value="F:FMN adenylyltransferase activity"/>
    <property type="evidence" value="ECO:0007669"/>
    <property type="project" value="UniProtKB-EC"/>
</dbReference>
<dbReference type="InterPro" id="IPR023468">
    <property type="entry name" value="Riboflavin_kinase"/>
</dbReference>
<keyword evidence="6" id="KW-0808">Transferase</keyword>
<dbReference type="EC" id="2.7.7.2" evidence="3"/>
<dbReference type="FunFam" id="3.40.50.620:FF:000021">
    <property type="entry name" value="Riboflavin biosynthesis protein"/>
    <property type="match status" value="1"/>
</dbReference>
<evidence type="ECO:0000256" key="9">
    <source>
        <dbReference type="ARBA" id="ARBA00022827"/>
    </source>
</evidence>
<evidence type="ECO:0000256" key="4">
    <source>
        <dbReference type="ARBA" id="ARBA00022630"/>
    </source>
</evidence>
<dbReference type="GO" id="GO:0005524">
    <property type="term" value="F:ATP binding"/>
    <property type="evidence" value="ECO:0007669"/>
    <property type="project" value="UniProtKB-KW"/>
</dbReference>
<dbReference type="SUPFAM" id="SSF52374">
    <property type="entry name" value="Nucleotidylyl transferase"/>
    <property type="match status" value="1"/>
</dbReference>
<evidence type="ECO:0000256" key="3">
    <source>
        <dbReference type="ARBA" id="ARBA00012393"/>
    </source>
</evidence>
<dbReference type="AlphaFoldDB" id="X1GP89"/>
<evidence type="ECO:0000256" key="5">
    <source>
        <dbReference type="ARBA" id="ARBA00022643"/>
    </source>
</evidence>
<dbReference type="InterPro" id="IPR015864">
    <property type="entry name" value="FAD_synthase"/>
</dbReference>
<evidence type="ECO:0000256" key="8">
    <source>
        <dbReference type="ARBA" id="ARBA00022741"/>
    </source>
</evidence>
<dbReference type="GO" id="GO:0008531">
    <property type="term" value="F:riboflavin kinase activity"/>
    <property type="evidence" value="ECO:0007669"/>
    <property type="project" value="TreeGrafter"/>
</dbReference>
<organism evidence="12">
    <name type="scientific">marine sediment metagenome</name>
    <dbReference type="NCBI Taxonomy" id="412755"/>
    <lineage>
        <taxon>unclassified sequences</taxon>
        <taxon>metagenomes</taxon>
        <taxon>ecological metagenomes</taxon>
    </lineage>
</organism>
<protein>
    <recommendedName>
        <fullName evidence="3">FAD synthase</fullName>
        <ecNumber evidence="3">2.7.7.2</ecNumber>
    </recommendedName>
</protein>
<evidence type="ECO:0000313" key="12">
    <source>
        <dbReference type="EMBL" id="GAH43434.1"/>
    </source>
</evidence>
<feature type="non-terminal residue" evidence="12">
    <location>
        <position position="195"/>
    </location>
</feature>
<feature type="domain" description="FAD synthetase" evidence="11">
    <location>
        <begin position="17"/>
        <end position="176"/>
    </location>
</feature>
<keyword evidence="9" id="KW-0274">FAD</keyword>
<proteinExistence type="inferred from homology"/>
<evidence type="ECO:0000256" key="10">
    <source>
        <dbReference type="ARBA" id="ARBA00022840"/>
    </source>
</evidence>
<dbReference type="NCBIfam" id="TIGR00125">
    <property type="entry name" value="cyt_tran_rel"/>
    <property type="match status" value="1"/>
</dbReference>
<dbReference type="Gene3D" id="3.40.50.620">
    <property type="entry name" value="HUPs"/>
    <property type="match status" value="1"/>
</dbReference>
<dbReference type="PANTHER" id="PTHR22749">
    <property type="entry name" value="RIBOFLAVIN KINASE/FMN ADENYLYLTRANSFERASE"/>
    <property type="match status" value="1"/>
</dbReference>
<dbReference type="UniPathway" id="UPA00277">
    <property type="reaction ID" value="UER00407"/>
</dbReference>
<dbReference type="PANTHER" id="PTHR22749:SF6">
    <property type="entry name" value="RIBOFLAVIN KINASE"/>
    <property type="match status" value="1"/>
</dbReference>
<dbReference type="InterPro" id="IPR014729">
    <property type="entry name" value="Rossmann-like_a/b/a_fold"/>
</dbReference>
<evidence type="ECO:0000256" key="1">
    <source>
        <dbReference type="ARBA" id="ARBA00004726"/>
    </source>
</evidence>
<keyword evidence="10" id="KW-0067">ATP-binding</keyword>
<keyword evidence="4" id="KW-0285">Flavoprotein</keyword>
<comment type="pathway">
    <text evidence="1">Cofactor biosynthesis; FAD biosynthesis; FAD from FMN: step 1/1.</text>
</comment>
<gene>
    <name evidence="12" type="ORF">S03H2_14326</name>
</gene>
<dbReference type="EMBL" id="BARU01007270">
    <property type="protein sequence ID" value="GAH43434.1"/>
    <property type="molecule type" value="Genomic_DNA"/>
</dbReference>
<dbReference type="GO" id="GO:0009398">
    <property type="term" value="P:FMN biosynthetic process"/>
    <property type="evidence" value="ECO:0007669"/>
    <property type="project" value="TreeGrafter"/>
</dbReference>